<dbReference type="InterPro" id="IPR016580">
    <property type="entry name" value="HUS1"/>
</dbReference>
<dbReference type="GO" id="GO:0005730">
    <property type="term" value="C:nucleolus"/>
    <property type="evidence" value="ECO:0007669"/>
    <property type="project" value="InterPro"/>
</dbReference>
<accession>A0A3Q2HI31</accession>
<reference evidence="3" key="2">
    <citation type="submission" date="2025-08" db="UniProtKB">
        <authorList>
            <consortium name="Ensembl"/>
        </authorList>
    </citation>
    <scope>IDENTIFICATION</scope>
    <source>
        <strain evidence="3">Thoroughbred</strain>
    </source>
</reference>
<dbReference type="PANTHER" id="PTHR12900:SF4">
    <property type="entry name" value="CHECKPOINT PROTEIN HUS1"/>
    <property type="match status" value="1"/>
</dbReference>
<comment type="similarity">
    <text evidence="1 2">Belongs to the HUS1 family.</text>
</comment>
<evidence type="ECO:0000313" key="3">
    <source>
        <dbReference type="Ensembl" id="ENSECAP00000034289.3"/>
    </source>
</evidence>
<sequence length="255" mass="28570">MKFRAKIVDAACLNHFTRVSNMIAKLAKTCTLRISPDKLNFILSDKLASGGVSMWCELEQENFFSEFQMEGISAANNEIYLELTSENLSRALKTAQNARALKIKLTNKHYPCLTVSIELLSVSSSSRIVTHDIPVKVIPRRLWKDLQEPTVPDSDIIEANLNGELNLKIETELVCVTTHFKDLGNPPLASENASQARNPEQMAEVHIDIRKLLQFLAGQQANPTKAVCNIVNNKIVHFDLLHEDVSLQYFIPALS</sequence>
<dbReference type="Bgee" id="ENSECAG00000013845">
    <property type="expression patterns" value="Expressed in inner cell mass and 23 other cell types or tissues"/>
</dbReference>
<dbReference type="SUPFAM" id="SSF55979">
    <property type="entry name" value="DNA clamp"/>
    <property type="match status" value="1"/>
</dbReference>
<dbReference type="GO" id="GO:0000077">
    <property type="term" value="P:DNA damage checkpoint signaling"/>
    <property type="evidence" value="ECO:0007669"/>
    <property type="project" value="InterPro"/>
</dbReference>
<dbReference type="GeneTree" id="ENSGT00390000000706"/>
<dbReference type="PIRSF" id="PIRSF011312">
    <property type="entry name" value="Cell_cycle_HUS1"/>
    <property type="match status" value="1"/>
</dbReference>
<proteinExistence type="inferred from homology"/>
<name>A0A3Q2HI31_HORSE</name>
<dbReference type="InterPro" id="IPR046938">
    <property type="entry name" value="DNA_clamp_sf"/>
</dbReference>
<dbReference type="GO" id="GO:0030896">
    <property type="term" value="C:checkpoint clamp complex"/>
    <property type="evidence" value="ECO:0007669"/>
    <property type="project" value="InterPro"/>
</dbReference>
<dbReference type="GO" id="GO:0006259">
    <property type="term" value="P:DNA metabolic process"/>
    <property type="evidence" value="ECO:0007669"/>
    <property type="project" value="UniProtKB-ARBA"/>
</dbReference>
<dbReference type="VGNC" id="VGNC:18915">
    <property type="gene designation" value="HUS1"/>
</dbReference>
<keyword evidence="4" id="KW-1185">Reference proteome</keyword>
<evidence type="ECO:0000313" key="4">
    <source>
        <dbReference type="Proteomes" id="UP000002281"/>
    </source>
</evidence>
<dbReference type="ExpressionAtlas" id="A0A3Q2HI31">
    <property type="expression patterns" value="baseline"/>
</dbReference>
<organism evidence="3 4">
    <name type="scientific">Equus caballus</name>
    <name type="common">Horse</name>
    <dbReference type="NCBI Taxonomy" id="9796"/>
    <lineage>
        <taxon>Eukaryota</taxon>
        <taxon>Metazoa</taxon>
        <taxon>Chordata</taxon>
        <taxon>Craniata</taxon>
        <taxon>Vertebrata</taxon>
        <taxon>Euteleostomi</taxon>
        <taxon>Mammalia</taxon>
        <taxon>Eutheria</taxon>
        <taxon>Laurasiatheria</taxon>
        <taxon>Perissodactyla</taxon>
        <taxon>Equidae</taxon>
        <taxon>Equus</taxon>
    </lineage>
</organism>
<dbReference type="InterPro" id="IPR007150">
    <property type="entry name" value="HUS1/Mec3"/>
</dbReference>
<dbReference type="Pfam" id="PF04005">
    <property type="entry name" value="Hus1"/>
    <property type="match status" value="2"/>
</dbReference>
<protein>
    <recommendedName>
        <fullName evidence="2">Checkpoint protein</fullName>
    </recommendedName>
</protein>
<reference evidence="3" key="3">
    <citation type="submission" date="2025-09" db="UniProtKB">
        <authorList>
            <consortium name="Ensembl"/>
        </authorList>
    </citation>
    <scope>IDENTIFICATION</scope>
    <source>
        <strain evidence="3">Thoroughbred</strain>
    </source>
</reference>
<dbReference type="AlphaFoldDB" id="A0A3Q2HI31"/>
<dbReference type="Gene3D" id="3.70.10.10">
    <property type="match status" value="2"/>
</dbReference>
<evidence type="ECO:0000313" key="5">
    <source>
        <dbReference type="VGNC" id="VGNC:18915"/>
    </source>
</evidence>
<dbReference type="PANTHER" id="PTHR12900">
    <property type="entry name" value="MITOTIC AND DNA DAMAGE CHECKPOINT PROTEIN HUS1"/>
    <property type="match status" value="1"/>
</dbReference>
<evidence type="ECO:0000256" key="2">
    <source>
        <dbReference type="PIRNR" id="PIRNR011312"/>
    </source>
</evidence>
<evidence type="ECO:0000256" key="1">
    <source>
        <dbReference type="ARBA" id="ARBA00005563"/>
    </source>
</evidence>
<gene>
    <name evidence="5" type="primary">HUS1</name>
</gene>
<reference evidence="3 4" key="1">
    <citation type="journal article" date="2009" name="Science">
        <title>Genome sequence, comparative analysis, and population genetics of the domestic horse.</title>
        <authorList>
            <consortium name="Broad Institute Genome Sequencing Platform"/>
            <consortium name="Broad Institute Whole Genome Assembly Team"/>
            <person name="Wade C.M."/>
            <person name="Giulotto E."/>
            <person name="Sigurdsson S."/>
            <person name="Zoli M."/>
            <person name="Gnerre S."/>
            <person name="Imsland F."/>
            <person name="Lear T.L."/>
            <person name="Adelson D.L."/>
            <person name="Bailey E."/>
            <person name="Bellone R.R."/>
            <person name="Bloecker H."/>
            <person name="Distl O."/>
            <person name="Edgar R.C."/>
            <person name="Garber M."/>
            <person name="Leeb T."/>
            <person name="Mauceli E."/>
            <person name="MacLeod J.N."/>
            <person name="Penedo M.C.T."/>
            <person name="Raison J.M."/>
            <person name="Sharpe T."/>
            <person name="Vogel J."/>
            <person name="Andersson L."/>
            <person name="Antczak D.F."/>
            <person name="Biagi T."/>
            <person name="Binns M.M."/>
            <person name="Chowdhary B.P."/>
            <person name="Coleman S.J."/>
            <person name="Della Valle G."/>
            <person name="Fryc S."/>
            <person name="Guerin G."/>
            <person name="Hasegawa T."/>
            <person name="Hill E.W."/>
            <person name="Jurka J."/>
            <person name="Kiialainen A."/>
            <person name="Lindgren G."/>
            <person name="Liu J."/>
            <person name="Magnani E."/>
            <person name="Mickelson J.R."/>
            <person name="Murray J."/>
            <person name="Nergadze S.G."/>
            <person name="Onofrio R."/>
            <person name="Pedroni S."/>
            <person name="Piras M.F."/>
            <person name="Raudsepp T."/>
            <person name="Rocchi M."/>
            <person name="Roeed K.H."/>
            <person name="Ryder O.A."/>
            <person name="Searle S."/>
            <person name="Skow L."/>
            <person name="Swinburne J.E."/>
            <person name="Syvaenen A.C."/>
            <person name="Tozaki T."/>
            <person name="Valberg S.J."/>
            <person name="Vaudin M."/>
            <person name="White J.R."/>
            <person name="Zody M.C."/>
            <person name="Lander E.S."/>
            <person name="Lindblad-Toh K."/>
        </authorList>
    </citation>
    <scope>NUCLEOTIDE SEQUENCE [LARGE SCALE GENOMIC DNA]</scope>
    <source>
        <strain evidence="3 4">Thoroughbred</strain>
    </source>
</reference>
<dbReference type="Proteomes" id="UP000002281">
    <property type="component" value="Chromosome 4"/>
</dbReference>
<dbReference type="Ensembl" id="ENSECAT00000039591.3">
    <property type="protein sequence ID" value="ENSECAP00000034289.3"/>
    <property type="gene ID" value="ENSECAG00000013845.4"/>
</dbReference>